<dbReference type="STRING" id="1560234.SP90_15525"/>
<dbReference type="SUPFAM" id="SSF55048">
    <property type="entry name" value="Probable ACP-binding domain of malonyl-CoA ACP transacylase"/>
    <property type="match status" value="1"/>
</dbReference>
<proteinExistence type="inferred from homology"/>
<organism evidence="9 10">
    <name type="scientific">Halodesulfovibrio spirochaetisodalis</name>
    <dbReference type="NCBI Taxonomy" id="1560234"/>
    <lineage>
        <taxon>Bacteria</taxon>
        <taxon>Pseudomonadati</taxon>
        <taxon>Thermodesulfobacteriota</taxon>
        <taxon>Desulfovibrionia</taxon>
        <taxon>Desulfovibrionales</taxon>
        <taxon>Desulfovibrionaceae</taxon>
        <taxon>Halodesulfovibrio</taxon>
    </lineage>
</organism>
<evidence type="ECO:0000313" key="9">
    <source>
        <dbReference type="EMBL" id="OBQ45897.1"/>
    </source>
</evidence>
<accession>A0A1B7X973</accession>
<dbReference type="PANTHER" id="PTHR42681">
    <property type="entry name" value="MALONYL-COA-ACYL CARRIER PROTEIN TRANSACYLASE, MITOCHONDRIAL"/>
    <property type="match status" value="1"/>
</dbReference>
<evidence type="ECO:0000256" key="1">
    <source>
        <dbReference type="ARBA" id="ARBA00013258"/>
    </source>
</evidence>
<dbReference type="Pfam" id="PF00698">
    <property type="entry name" value="Acyl_transf_1"/>
    <property type="match status" value="1"/>
</dbReference>
<dbReference type="InterPro" id="IPR014043">
    <property type="entry name" value="Acyl_transferase_dom"/>
</dbReference>
<dbReference type="InterPro" id="IPR024925">
    <property type="entry name" value="Malonyl_CoA-ACP_transAc"/>
</dbReference>
<evidence type="ECO:0000256" key="3">
    <source>
        <dbReference type="ARBA" id="ARBA00022679"/>
    </source>
</evidence>
<dbReference type="SUPFAM" id="SSF52151">
    <property type="entry name" value="FabD/lysophospholipase-like"/>
    <property type="match status" value="1"/>
</dbReference>
<comment type="similarity">
    <text evidence="6">Belongs to the fabD family.</text>
</comment>
<dbReference type="PATRIC" id="fig|1560234.3.peg.2399"/>
<reference evidence="9 10" key="1">
    <citation type="submission" date="2015-01" db="EMBL/GenBank/DDBJ databases">
        <title>Desulfovibrio sp. JC271 draft genome sequence.</title>
        <authorList>
            <person name="Shivani Y."/>
            <person name="Subhash Y."/>
            <person name="Sasikala C."/>
            <person name="Ramana C.V."/>
        </authorList>
    </citation>
    <scope>NUCLEOTIDE SEQUENCE [LARGE SCALE GENOMIC DNA]</scope>
    <source>
        <strain evidence="9 10">JC271</strain>
    </source>
</reference>
<evidence type="ECO:0000256" key="6">
    <source>
        <dbReference type="PIRNR" id="PIRNR000446"/>
    </source>
</evidence>
<evidence type="ECO:0000313" key="10">
    <source>
        <dbReference type="Proteomes" id="UP000091979"/>
    </source>
</evidence>
<sequence>MTMNTDIAVLFPGQGSQEPNMGRDVAEANADIMALWKKAEKISGIDLRGIYWDGDEAAMADTRNLQPALTLVNLGLWIEAAGTLRPSCMAGHSLGEFSALAASEALSVDAVLEAVSLRGRLMADADPSGTGAMAAAMKMKLEAVEAVVADVAESTGEMIRIANYNTPGQFVLSGTKTAIAEAGAKIKEQKGRAIPLKVSGAFHSPLMADAAKELSSYFAKLSWNNPKYPVYCNVTGKPASTASDLEEIMPQQMTSSVFWIDTITNQFNAGVRQFVEVGPKGVLSKMLGQILKPVADSSEWESLNLGNLEAVEAFKAAK</sequence>
<dbReference type="EC" id="2.3.1.39" evidence="1 6"/>
<keyword evidence="3 6" id="KW-0808">Transferase</keyword>
<evidence type="ECO:0000256" key="2">
    <source>
        <dbReference type="ARBA" id="ARBA00018953"/>
    </source>
</evidence>
<gene>
    <name evidence="9" type="ORF">SP90_15525</name>
</gene>
<dbReference type="InterPro" id="IPR050858">
    <property type="entry name" value="Mal-CoA-ACP_Trans/PKS_FabD"/>
</dbReference>
<dbReference type="GO" id="GO:0005829">
    <property type="term" value="C:cytosol"/>
    <property type="evidence" value="ECO:0007669"/>
    <property type="project" value="TreeGrafter"/>
</dbReference>
<dbReference type="Proteomes" id="UP000091979">
    <property type="component" value="Unassembled WGS sequence"/>
</dbReference>
<evidence type="ECO:0000259" key="8">
    <source>
        <dbReference type="SMART" id="SM00827"/>
    </source>
</evidence>
<dbReference type="InterPro" id="IPR016036">
    <property type="entry name" value="Malonyl_transacylase_ACP-bd"/>
</dbReference>
<protein>
    <recommendedName>
        <fullName evidence="2 6">Malonyl CoA-acyl carrier protein transacylase</fullName>
        <ecNumber evidence="1 6">2.3.1.39</ecNumber>
    </recommendedName>
</protein>
<dbReference type="GO" id="GO:0006633">
    <property type="term" value="P:fatty acid biosynthetic process"/>
    <property type="evidence" value="ECO:0007669"/>
    <property type="project" value="TreeGrafter"/>
</dbReference>
<evidence type="ECO:0000256" key="5">
    <source>
        <dbReference type="ARBA" id="ARBA00048462"/>
    </source>
</evidence>
<dbReference type="OrthoDB" id="9808564at2"/>
<dbReference type="Gene3D" id="3.30.70.250">
    <property type="entry name" value="Malonyl-CoA ACP transacylase, ACP-binding"/>
    <property type="match status" value="1"/>
</dbReference>
<feature type="domain" description="Malonyl-CoA:ACP transacylase (MAT)" evidence="8">
    <location>
        <begin position="10"/>
        <end position="307"/>
    </location>
</feature>
<name>A0A1B7X973_9BACT</name>
<evidence type="ECO:0000256" key="4">
    <source>
        <dbReference type="ARBA" id="ARBA00023315"/>
    </source>
</evidence>
<comment type="caution">
    <text evidence="9">The sequence shown here is derived from an EMBL/GenBank/DDBJ whole genome shotgun (WGS) entry which is preliminary data.</text>
</comment>
<keyword evidence="10" id="KW-1185">Reference proteome</keyword>
<dbReference type="AlphaFoldDB" id="A0A1B7X973"/>
<keyword evidence="4 6" id="KW-0012">Acyltransferase</keyword>
<dbReference type="PANTHER" id="PTHR42681:SF1">
    <property type="entry name" value="MALONYL-COA-ACYL CARRIER PROTEIN TRANSACYLASE, MITOCHONDRIAL"/>
    <property type="match status" value="1"/>
</dbReference>
<dbReference type="PIRSF" id="PIRSF000446">
    <property type="entry name" value="Mct"/>
    <property type="match status" value="1"/>
</dbReference>
<dbReference type="SMART" id="SM00827">
    <property type="entry name" value="PKS_AT"/>
    <property type="match status" value="1"/>
</dbReference>
<dbReference type="Gene3D" id="3.40.366.10">
    <property type="entry name" value="Malonyl-Coenzyme A Acyl Carrier Protein, domain 2"/>
    <property type="match status" value="1"/>
</dbReference>
<evidence type="ECO:0000256" key="7">
    <source>
        <dbReference type="PIRSR" id="PIRSR000446-1"/>
    </source>
</evidence>
<dbReference type="InterPro" id="IPR016035">
    <property type="entry name" value="Acyl_Trfase/lysoPLipase"/>
</dbReference>
<feature type="active site" evidence="7">
    <location>
        <position position="203"/>
    </location>
</feature>
<dbReference type="GO" id="GO:0004314">
    <property type="term" value="F:[acyl-carrier-protein] S-malonyltransferase activity"/>
    <property type="evidence" value="ECO:0007669"/>
    <property type="project" value="UniProtKB-EC"/>
</dbReference>
<dbReference type="RefSeq" id="WP_157471354.1">
    <property type="nucleotide sequence ID" value="NZ_JXMS01000036.1"/>
</dbReference>
<dbReference type="InterPro" id="IPR001227">
    <property type="entry name" value="Ac_transferase_dom_sf"/>
</dbReference>
<dbReference type="EMBL" id="JXMS01000036">
    <property type="protein sequence ID" value="OBQ45897.1"/>
    <property type="molecule type" value="Genomic_DNA"/>
</dbReference>
<comment type="catalytic activity">
    <reaction evidence="5 6">
        <text>holo-[ACP] + malonyl-CoA = malonyl-[ACP] + CoA</text>
        <dbReference type="Rhea" id="RHEA:41792"/>
        <dbReference type="Rhea" id="RHEA-COMP:9623"/>
        <dbReference type="Rhea" id="RHEA-COMP:9685"/>
        <dbReference type="ChEBI" id="CHEBI:57287"/>
        <dbReference type="ChEBI" id="CHEBI:57384"/>
        <dbReference type="ChEBI" id="CHEBI:64479"/>
        <dbReference type="ChEBI" id="CHEBI:78449"/>
        <dbReference type="EC" id="2.3.1.39"/>
    </reaction>
</comment>
<feature type="active site" evidence="7">
    <location>
        <position position="93"/>
    </location>
</feature>